<comment type="similarity">
    <text evidence="1 3">Belongs to the actin family.</text>
</comment>
<dbReference type="Pfam" id="PF00022">
    <property type="entry name" value="Actin"/>
    <property type="match status" value="1"/>
</dbReference>
<dbReference type="InterPro" id="IPR004001">
    <property type="entry name" value="Actin_CS"/>
</dbReference>
<keyword evidence="4" id="KW-1185">Reference proteome</keyword>
<evidence type="ECO:0000256" key="3">
    <source>
        <dbReference type="RuleBase" id="RU000487"/>
    </source>
</evidence>
<accession>A0A0N4ZI73</accession>
<evidence type="ECO:0000256" key="2">
    <source>
        <dbReference type="ARBA" id="ARBA00023212"/>
    </source>
</evidence>
<dbReference type="AlphaFoldDB" id="A0A0N4ZI73"/>
<organism evidence="4 5">
    <name type="scientific">Parastrongyloides trichosuri</name>
    <name type="common">Possum-specific nematode worm</name>
    <dbReference type="NCBI Taxonomy" id="131310"/>
    <lineage>
        <taxon>Eukaryota</taxon>
        <taxon>Metazoa</taxon>
        <taxon>Ecdysozoa</taxon>
        <taxon>Nematoda</taxon>
        <taxon>Chromadorea</taxon>
        <taxon>Rhabditida</taxon>
        <taxon>Tylenchina</taxon>
        <taxon>Panagrolaimomorpha</taxon>
        <taxon>Strongyloidoidea</taxon>
        <taxon>Strongyloididae</taxon>
        <taxon>Parastrongyloides</taxon>
    </lineage>
</organism>
<evidence type="ECO:0000313" key="4">
    <source>
        <dbReference type="Proteomes" id="UP000038045"/>
    </source>
</evidence>
<sequence>MSSGLYAGEDVGALVFDSGSYSFRAGYAGEECPSVDIPASVGVRNKFEETSEGTREIRETFIGDVDLCIPRKDTEIKGYMKDGMIEDWDLFEQVMDYVYNKCFRVESPLHGVLFSEAPWITKEKREKLTELMFEKYNVPAFYTVKSPVLTCFAHGKASGLVVDSGASQTYASPVHDGYCLVSSTVKSNLGGDTIADQMQKYLERCKVDIIPSYRIASKEEYKEGEKPLYKLKNKVVEVTESFEAYHKKKIVEDVVAATLQLVDNIDTEDLESVVPGEYDFSTGLHKEIKRERIIIPESLFNIKYLDIDEKIKATIMDIPSVVVTCCTMADIDLRNALYSNVIVTGGNSLIDGFSERLNHGIAVKCPPTVKIRFNSGTTPMEKRFGAWIGGSIVASLGTFQQLWISKAEYEDSGKAIVNKKCH</sequence>
<dbReference type="PANTHER" id="PTHR11937">
    <property type="entry name" value="ACTIN"/>
    <property type="match status" value="1"/>
</dbReference>
<evidence type="ECO:0000256" key="1">
    <source>
        <dbReference type="ARBA" id="ARBA00006752"/>
    </source>
</evidence>
<dbReference type="FunFam" id="3.30.420.40:FF:000050">
    <property type="entry name" value="Actin, alpha skeletal muscle"/>
    <property type="match status" value="1"/>
</dbReference>
<proteinExistence type="inferred from homology"/>
<dbReference type="PROSITE" id="PS00432">
    <property type="entry name" value="ACTINS_2"/>
    <property type="match status" value="1"/>
</dbReference>
<keyword evidence="2" id="KW-0206">Cytoskeleton</keyword>
<protein>
    <submittedName>
        <fullName evidence="5">Actin</fullName>
    </submittedName>
</protein>
<dbReference type="Proteomes" id="UP000038045">
    <property type="component" value="Unplaced"/>
</dbReference>
<dbReference type="CDD" id="cd13395">
    <property type="entry name" value="ASKHA_NBD_Arp4_ACTL6-like"/>
    <property type="match status" value="1"/>
</dbReference>
<dbReference type="SMART" id="SM00268">
    <property type="entry name" value="ACTIN"/>
    <property type="match status" value="1"/>
</dbReference>
<dbReference type="InterPro" id="IPR043129">
    <property type="entry name" value="ATPase_NBD"/>
</dbReference>
<keyword evidence="2" id="KW-0963">Cytoplasm</keyword>
<evidence type="ECO:0000313" key="5">
    <source>
        <dbReference type="WBParaSite" id="PTRK_0000762800.1"/>
    </source>
</evidence>
<dbReference type="WBParaSite" id="PTRK_0000762800.1">
    <property type="protein sequence ID" value="PTRK_0000762800.1"/>
    <property type="gene ID" value="PTRK_0000762800"/>
</dbReference>
<dbReference type="Gene3D" id="3.30.420.40">
    <property type="match status" value="2"/>
</dbReference>
<reference evidence="5" key="1">
    <citation type="submission" date="2017-02" db="UniProtKB">
        <authorList>
            <consortium name="WormBaseParasite"/>
        </authorList>
    </citation>
    <scope>IDENTIFICATION</scope>
</reference>
<dbReference type="Gene3D" id="3.90.640.10">
    <property type="entry name" value="Actin, Chain A, domain 4"/>
    <property type="match status" value="1"/>
</dbReference>
<dbReference type="SUPFAM" id="SSF53067">
    <property type="entry name" value="Actin-like ATPase domain"/>
    <property type="match status" value="2"/>
</dbReference>
<name>A0A0N4ZI73_PARTI</name>
<dbReference type="STRING" id="131310.A0A0N4ZI73"/>
<dbReference type="InterPro" id="IPR004000">
    <property type="entry name" value="Actin"/>
</dbReference>